<keyword evidence="7" id="KW-1185">Reference proteome</keyword>
<keyword evidence="4" id="KW-0804">Transcription</keyword>
<evidence type="ECO:0000256" key="4">
    <source>
        <dbReference type="ARBA" id="ARBA00023163"/>
    </source>
</evidence>
<reference evidence="6 7" key="1">
    <citation type="submission" date="2016-10" db="EMBL/GenBank/DDBJ databases">
        <authorList>
            <person name="de Groot N.N."/>
        </authorList>
    </citation>
    <scope>NUCLEOTIDE SEQUENCE [LARGE SCALE GENOMIC DNA]</scope>
    <source>
        <strain evidence="6 7">DSM 23995</strain>
    </source>
</reference>
<dbReference type="GO" id="GO:0003700">
    <property type="term" value="F:DNA-binding transcription factor activity"/>
    <property type="evidence" value="ECO:0007669"/>
    <property type="project" value="InterPro"/>
</dbReference>
<dbReference type="CDD" id="cd08420">
    <property type="entry name" value="PBP2_CysL_like"/>
    <property type="match status" value="1"/>
</dbReference>
<evidence type="ECO:0000313" key="7">
    <source>
        <dbReference type="Proteomes" id="UP000199516"/>
    </source>
</evidence>
<proteinExistence type="inferred from homology"/>
<keyword evidence="3 6" id="KW-0238">DNA-binding</keyword>
<dbReference type="PROSITE" id="PS50931">
    <property type="entry name" value="HTH_LYSR"/>
    <property type="match status" value="1"/>
</dbReference>
<dbReference type="InterPro" id="IPR000847">
    <property type="entry name" value="LysR_HTH_N"/>
</dbReference>
<dbReference type="Pfam" id="PF00126">
    <property type="entry name" value="HTH_1"/>
    <property type="match status" value="1"/>
</dbReference>
<protein>
    <submittedName>
        <fullName evidence="6">DNA-binding transcriptional regulator, LysR family</fullName>
    </submittedName>
</protein>
<evidence type="ECO:0000259" key="5">
    <source>
        <dbReference type="PROSITE" id="PS50931"/>
    </source>
</evidence>
<dbReference type="STRING" id="930128.SAMN05192532_11216"/>
<dbReference type="InterPro" id="IPR005119">
    <property type="entry name" value="LysR_subst-bd"/>
</dbReference>
<comment type="similarity">
    <text evidence="1">Belongs to the LysR transcriptional regulatory family.</text>
</comment>
<dbReference type="PANTHER" id="PTHR30126:SF40">
    <property type="entry name" value="HTH-TYPE TRANSCRIPTIONAL REGULATOR GLTR"/>
    <property type="match status" value="1"/>
</dbReference>
<dbReference type="Proteomes" id="UP000199516">
    <property type="component" value="Unassembled WGS sequence"/>
</dbReference>
<dbReference type="RefSeq" id="WP_177194850.1">
    <property type="nucleotide sequence ID" value="NZ_FONT01000012.1"/>
</dbReference>
<name>A0A1I2FHK7_9BACI</name>
<dbReference type="EMBL" id="FONT01000012">
    <property type="protein sequence ID" value="SFF04483.1"/>
    <property type="molecule type" value="Genomic_DNA"/>
</dbReference>
<dbReference type="GO" id="GO:0000976">
    <property type="term" value="F:transcription cis-regulatory region binding"/>
    <property type="evidence" value="ECO:0007669"/>
    <property type="project" value="TreeGrafter"/>
</dbReference>
<dbReference type="PRINTS" id="PR00039">
    <property type="entry name" value="HTHLYSR"/>
</dbReference>
<keyword evidence="2" id="KW-0805">Transcription regulation</keyword>
<accession>A0A1I2FHK7</accession>
<dbReference type="InterPro" id="IPR036390">
    <property type="entry name" value="WH_DNA-bd_sf"/>
</dbReference>
<dbReference type="SUPFAM" id="SSF53850">
    <property type="entry name" value="Periplasmic binding protein-like II"/>
    <property type="match status" value="1"/>
</dbReference>
<dbReference type="SUPFAM" id="SSF46785">
    <property type="entry name" value="Winged helix' DNA-binding domain"/>
    <property type="match status" value="1"/>
</dbReference>
<organism evidence="6 7">
    <name type="scientific">Alteribacillus iranensis</name>
    <dbReference type="NCBI Taxonomy" id="930128"/>
    <lineage>
        <taxon>Bacteria</taxon>
        <taxon>Bacillati</taxon>
        <taxon>Bacillota</taxon>
        <taxon>Bacilli</taxon>
        <taxon>Bacillales</taxon>
        <taxon>Bacillaceae</taxon>
        <taxon>Alteribacillus</taxon>
    </lineage>
</organism>
<dbReference type="InterPro" id="IPR036388">
    <property type="entry name" value="WH-like_DNA-bd_sf"/>
</dbReference>
<dbReference type="PANTHER" id="PTHR30126">
    <property type="entry name" value="HTH-TYPE TRANSCRIPTIONAL REGULATOR"/>
    <property type="match status" value="1"/>
</dbReference>
<dbReference type="Gene3D" id="1.10.10.10">
    <property type="entry name" value="Winged helix-like DNA-binding domain superfamily/Winged helix DNA-binding domain"/>
    <property type="match status" value="1"/>
</dbReference>
<dbReference type="AlphaFoldDB" id="A0A1I2FHK7"/>
<dbReference type="Gene3D" id="3.40.190.290">
    <property type="match status" value="1"/>
</dbReference>
<feature type="domain" description="HTH lysR-type" evidence="5">
    <location>
        <begin position="3"/>
        <end position="60"/>
    </location>
</feature>
<dbReference type="FunFam" id="1.10.10.10:FF:000001">
    <property type="entry name" value="LysR family transcriptional regulator"/>
    <property type="match status" value="1"/>
</dbReference>
<gene>
    <name evidence="6" type="ORF">SAMN05192532_11216</name>
</gene>
<sequence length="297" mass="33525">MVLDIQQLKTFQAAAKHENYSAAAEELSLSQPAVSRQIDRLEQYLQVNLFYKVGRQMKLTAIGKEVKAKTDQILALVNSTTSLVQSINELETGSLRLGASTTIGNYSMAPMIMKFMEKYPHVDIKLDIKSTAEMKKSLRQEMLDIAVIPETPESNEFEAELFVEDEIVFVASPHHPIVKKEKITIEDLAQERWILRDPNSNTRKTMQHHLLSHGFVLPEGVELGSTEAVKQAVITGGGIAFLSKMTFETERQLGVLQALNVENIACKRHFYVVHHRHYYPTPAVDAFISFLTDKIDL</sequence>
<evidence type="ECO:0000256" key="1">
    <source>
        <dbReference type="ARBA" id="ARBA00009437"/>
    </source>
</evidence>
<dbReference type="Pfam" id="PF03466">
    <property type="entry name" value="LysR_substrate"/>
    <property type="match status" value="1"/>
</dbReference>
<evidence type="ECO:0000256" key="2">
    <source>
        <dbReference type="ARBA" id="ARBA00023015"/>
    </source>
</evidence>
<evidence type="ECO:0000256" key="3">
    <source>
        <dbReference type="ARBA" id="ARBA00023125"/>
    </source>
</evidence>
<evidence type="ECO:0000313" key="6">
    <source>
        <dbReference type="EMBL" id="SFF04483.1"/>
    </source>
</evidence>